<dbReference type="InterPro" id="IPR005225">
    <property type="entry name" value="Small_GTP-bd"/>
</dbReference>
<name>A0A146KG17_9EUKA</name>
<dbReference type="AlphaFoldDB" id="A0A146KG17"/>
<dbReference type="InterPro" id="IPR027417">
    <property type="entry name" value="P-loop_NTPase"/>
</dbReference>
<dbReference type="EMBL" id="GDID01000963">
    <property type="protein sequence ID" value="JAP95643.1"/>
    <property type="molecule type" value="Transcribed_RNA"/>
</dbReference>
<protein>
    <submittedName>
        <fullName evidence="2">Rab-like protein</fullName>
    </submittedName>
</protein>
<feature type="non-terminal residue" evidence="2">
    <location>
        <position position="1"/>
    </location>
</feature>
<dbReference type="NCBIfam" id="TIGR00231">
    <property type="entry name" value="small_GTP"/>
    <property type="match status" value="1"/>
</dbReference>
<dbReference type="CDD" id="cd00154">
    <property type="entry name" value="Rab"/>
    <property type="match status" value="1"/>
</dbReference>
<evidence type="ECO:0000256" key="1">
    <source>
        <dbReference type="ARBA" id="ARBA00022741"/>
    </source>
</evidence>
<dbReference type="PROSITE" id="PS51420">
    <property type="entry name" value="RHO"/>
    <property type="match status" value="1"/>
</dbReference>
<dbReference type="SMART" id="SM00175">
    <property type="entry name" value="RAB"/>
    <property type="match status" value="1"/>
</dbReference>
<organism evidence="2">
    <name type="scientific">Trepomonas sp. PC1</name>
    <dbReference type="NCBI Taxonomy" id="1076344"/>
    <lineage>
        <taxon>Eukaryota</taxon>
        <taxon>Metamonada</taxon>
        <taxon>Diplomonadida</taxon>
        <taxon>Hexamitidae</taxon>
        <taxon>Hexamitinae</taxon>
        <taxon>Trepomonas</taxon>
    </lineage>
</organism>
<dbReference type="PROSITE" id="PS51419">
    <property type="entry name" value="RAB"/>
    <property type="match status" value="1"/>
</dbReference>
<dbReference type="SUPFAM" id="SSF52540">
    <property type="entry name" value="P-loop containing nucleoside triphosphate hydrolases"/>
    <property type="match status" value="1"/>
</dbReference>
<dbReference type="SMART" id="SM00174">
    <property type="entry name" value="RHO"/>
    <property type="match status" value="1"/>
</dbReference>
<dbReference type="Gene3D" id="3.40.50.300">
    <property type="entry name" value="P-loop containing nucleotide triphosphate hydrolases"/>
    <property type="match status" value="1"/>
</dbReference>
<sequence length="191" mass="21678">ESKNINLKIVTVGHSGVGKSSIIMRYNDDCFDNDSKTTLNASFVSKDITKNDKTIKLYLWDTAGQERYAQCLPLYIRGSNAALVVVDMTNKESIHRARKDVEQIKQYEPNCLIMLVANKIDLPESPESITNEILEQFSLDIGAEFVRVSAKSGEGINFLFNRILDEYLKSLQPKKQEVQKLLERKKPTNCC</sequence>
<dbReference type="Pfam" id="PF00071">
    <property type="entry name" value="Ras"/>
    <property type="match status" value="1"/>
</dbReference>
<dbReference type="FunFam" id="3.40.50.300:FF:001329">
    <property type="entry name" value="Small GTP-binding protein, putative"/>
    <property type="match status" value="1"/>
</dbReference>
<accession>A0A146KG17</accession>
<dbReference type="InterPro" id="IPR001806">
    <property type="entry name" value="Small_GTPase"/>
</dbReference>
<keyword evidence="1" id="KW-0547">Nucleotide-binding</keyword>
<dbReference type="SMART" id="SM00173">
    <property type="entry name" value="RAS"/>
    <property type="match status" value="1"/>
</dbReference>
<dbReference type="GO" id="GO:0003924">
    <property type="term" value="F:GTPase activity"/>
    <property type="evidence" value="ECO:0007669"/>
    <property type="project" value="InterPro"/>
</dbReference>
<evidence type="ECO:0000313" key="2">
    <source>
        <dbReference type="EMBL" id="JAP95643.1"/>
    </source>
</evidence>
<dbReference type="PROSITE" id="PS51421">
    <property type="entry name" value="RAS"/>
    <property type="match status" value="1"/>
</dbReference>
<gene>
    <name evidence="2" type="ORF">TPC1_11287</name>
</gene>
<proteinExistence type="predicted"/>
<dbReference type="PANTHER" id="PTHR47978">
    <property type="match status" value="1"/>
</dbReference>
<dbReference type="PRINTS" id="PR00449">
    <property type="entry name" value="RASTRNSFRMNG"/>
</dbReference>
<dbReference type="GO" id="GO:0005525">
    <property type="term" value="F:GTP binding"/>
    <property type="evidence" value="ECO:0007669"/>
    <property type="project" value="InterPro"/>
</dbReference>
<reference evidence="2" key="1">
    <citation type="submission" date="2015-07" db="EMBL/GenBank/DDBJ databases">
        <title>Adaptation to a free-living lifestyle via gene acquisitions in the diplomonad Trepomonas sp. PC1.</title>
        <authorList>
            <person name="Xu F."/>
            <person name="Jerlstrom-Hultqvist J."/>
            <person name="Kolisko M."/>
            <person name="Simpson A.G.B."/>
            <person name="Roger A.J."/>
            <person name="Svard S.G."/>
            <person name="Andersson J.O."/>
        </authorList>
    </citation>
    <scope>NUCLEOTIDE SEQUENCE</scope>
    <source>
        <strain evidence="2">PC1</strain>
    </source>
</reference>